<dbReference type="SUPFAM" id="SSF52172">
    <property type="entry name" value="CheY-like"/>
    <property type="match status" value="1"/>
</dbReference>
<dbReference type="EMBL" id="JACXSS010000001">
    <property type="protein sequence ID" value="MBD9357256.1"/>
    <property type="molecule type" value="Genomic_DNA"/>
</dbReference>
<proteinExistence type="predicted"/>
<dbReference type="InterPro" id="IPR000160">
    <property type="entry name" value="GGDEF_dom"/>
</dbReference>
<evidence type="ECO:0000313" key="7">
    <source>
        <dbReference type="Proteomes" id="UP000652176"/>
    </source>
</evidence>
<dbReference type="SMART" id="SM00091">
    <property type="entry name" value="PAS"/>
    <property type="match status" value="2"/>
</dbReference>
<comment type="caution">
    <text evidence="6">The sequence shown here is derived from an EMBL/GenBank/DDBJ whole genome shotgun (WGS) entry which is preliminary data.</text>
</comment>
<dbReference type="SMART" id="SM00086">
    <property type="entry name" value="PAC"/>
    <property type="match status" value="2"/>
</dbReference>
<dbReference type="InterPro" id="IPR000700">
    <property type="entry name" value="PAS-assoc_C"/>
</dbReference>
<dbReference type="PROSITE" id="PS50112">
    <property type="entry name" value="PAS"/>
    <property type="match status" value="1"/>
</dbReference>
<dbReference type="InterPro" id="IPR001610">
    <property type="entry name" value="PAC"/>
</dbReference>
<protein>
    <submittedName>
        <fullName evidence="6">Diguanylate cyclase</fullName>
    </submittedName>
</protein>
<name>A0ABR9D2C1_9GAMM</name>
<dbReference type="Gene3D" id="3.30.70.270">
    <property type="match status" value="1"/>
</dbReference>
<dbReference type="PROSITE" id="PS50887">
    <property type="entry name" value="GGDEF"/>
    <property type="match status" value="1"/>
</dbReference>
<dbReference type="SMART" id="SM00448">
    <property type="entry name" value="REC"/>
    <property type="match status" value="1"/>
</dbReference>
<dbReference type="InterPro" id="IPR001789">
    <property type="entry name" value="Sig_transdc_resp-reg_receiver"/>
</dbReference>
<evidence type="ECO:0000259" key="5">
    <source>
        <dbReference type="PROSITE" id="PS50887"/>
    </source>
</evidence>
<organism evidence="6 7">
    <name type="scientific">Methylomonas albis</name>
    <dbReference type="NCBI Taxonomy" id="1854563"/>
    <lineage>
        <taxon>Bacteria</taxon>
        <taxon>Pseudomonadati</taxon>
        <taxon>Pseudomonadota</taxon>
        <taxon>Gammaproteobacteria</taxon>
        <taxon>Methylococcales</taxon>
        <taxon>Methylococcaceae</taxon>
        <taxon>Methylomonas</taxon>
    </lineage>
</organism>
<accession>A0ABR9D2C1</accession>
<dbReference type="PANTHER" id="PTHR46663">
    <property type="entry name" value="DIGUANYLATE CYCLASE DGCT-RELATED"/>
    <property type="match status" value="1"/>
</dbReference>
<evidence type="ECO:0000259" key="3">
    <source>
        <dbReference type="PROSITE" id="PS50112"/>
    </source>
</evidence>
<dbReference type="InterPro" id="IPR011006">
    <property type="entry name" value="CheY-like_superfamily"/>
</dbReference>
<dbReference type="InterPro" id="IPR043128">
    <property type="entry name" value="Rev_trsase/Diguanyl_cyclase"/>
</dbReference>
<dbReference type="Pfam" id="PF13426">
    <property type="entry name" value="PAS_9"/>
    <property type="match status" value="1"/>
</dbReference>
<evidence type="ECO:0000259" key="2">
    <source>
        <dbReference type="PROSITE" id="PS50110"/>
    </source>
</evidence>
<sequence>MTEATNCCVLLIEDEPGDASLVRQYLRASPNLRFELIWRENLADGEQTIAQQKIDVVLVDLSLPDSRGLDTVRRIRKATRVLPIIVLTGHDDTEFSLKALDCGAQDYLIKTGIDTDSLVRAIRYAMSRISLERRLYESEQRMGMALQSANLGLWDWHIPSGKIIFNDLWASMLGYTLDDIGADIDIWKRLVHPDDWQVIHASLDPHLRGETELYSSEHRLRHKLGHWVWVHDTGRVLEWDMQGQAIRAVGIHQDISLRKASELRDHLLVSALETVEHGVLITDINAGIEWANKAFETLTGYSRDEAIGMRPNELLKSGEQTPAFYQNLWDTILSGNTWRGEVVNRRKNGELYDEELVITPVKDLQGCIRHFVGVKQDVSIRKRTETELWELATTDGLTGFLNRRHFMTRLEEEFARVQRNQHRVAVLMLDLDHFKQINDNYGHPTGDAMLQHFANIIRTELRKIDVVGRLGGEEFAIFLPDTEAEPAVVFAERLRKLLADTPMIIDGHTISITVSIGIATMHTDSGTADCVLTKADKALYTAKEHGRNRVRVWL</sequence>
<keyword evidence="7" id="KW-1185">Reference proteome</keyword>
<gene>
    <name evidence="6" type="ORF">IE877_15440</name>
</gene>
<dbReference type="Pfam" id="PF00990">
    <property type="entry name" value="GGDEF"/>
    <property type="match status" value="1"/>
</dbReference>
<dbReference type="PROSITE" id="PS50113">
    <property type="entry name" value="PAC"/>
    <property type="match status" value="1"/>
</dbReference>
<feature type="domain" description="PAC" evidence="4">
    <location>
        <begin position="336"/>
        <end position="390"/>
    </location>
</feature>
<evidence type="ECO:0000256" key="1">
    <source>
        <dbReference type="PROSITE-ProRule" id="PRU00169"/>
    </source>
</evidence>
<dbReference type="SMART" id="SM00267">
    <property type="entry name" value="GGDEF"/>
    <property type="match status" value="1"/>
</dbReference>
<dbReference type="Gene3D" id="3.40.50.2300">
    <property type="match status" value="1"/>
</dbReference>
<dbReference type="SUPFAM" id="SSF55073">
    <property type="entry name" value="Nucleotide cyclase"/>
    <property type="match status" value="1"/>
</dbReference>
<keyword evidence="1" id="KW-0597">Phosphoprotein</keyword>
<dbReference type="RefSeq" id="WP_192375541.1">
    <property type="nucleotide sequence ID" value="NZ_CAJHIV010000001.1"/>
</dbReference>
<dbReference type="NCBIfam" id="TIGR00229">
    <property type="entry name" value="sensory_box"/>
    <property type="match status" value="2"/>
</dbReference>
<feature type="modified residue" description="4-aspartylphosphate" evidence="1">
    <location>
        <position position="60"/>
    </location>
</feature>
<dbReference type="InterPro" id="IPR013655">
    <property type="entry name" value="PAS_fold_3"/>
</dbReference>
<dbReference type="Pfam" id="PF08447">
    <property type="entry name" value="PAS_3"/>
    <property type="match status" value="1"/>
</dbReference>
<feature type="domain" description="GGDEF" evidence="5">
    <location>
        <begin position="422"/>
        <end position="554"/>
    </location>
</feature>
<dbReference type="Gene3D" id="3.30.450.20">
    <property type="entry name" value="PAS domain"/>
    <property type="match status" value="2"/>
</dbReference>
<dbReference type="PANTHER" id="PTHR46663:SF4">
    <property type="entry name" value="DIGUANYLATE CYCLASE DGCT-RELATED"/>
    <property type="match status" value="1"/>
</dbReference>
<dbReference type="NCBIfam" id="TIGR00254">
    <property type="entry name" value="GGDEF"/>
    <property type="match status" value="1"/>
</dbReference>
<dbReference type="CDD" id="cd01949">
    <property type="entry name" value="GGDEF"/>
    <property type="match status" value="1"/>
</dbReference>
<dbReference type="Pfam" id="PF00072">
    <property type="entry name" value="Response_reg"/>
    <property type="match status" value="1"/>
</dbReference>
<feature type="domain" description="PAS" evidence="3">
    <location>
        <begin position="264"/>
        <end position="308"/>
    </location>
</feature>
<dbReference type="CDD" id="cd00156">
    <property type="entry name" value="REC"/>
    <property type="match status" value="1"/>
</dbReference>
<dbReference type="InterPro" id="IPR052163">
    <property type="entry name" value="DGC-Regulatory_Protein"/>
</dbReference>
<dbReference type="SUPFAM" id="SSF55785">
    <property type="entry name" value="PYP-like sensor domain (PAS domain)"/>
    <property type="match status" value="2"/>
</dbReference>
<dbReference type="CDD" id="cd00130">
    <property type="entry name" value="PAS"/>
    <property type="match status" value="2"/>
</dbReference>
<dbReference type="PROSITE" id="PS50110">
    <property type="entry name" value="RESPONSE_REGULATORY"/>
    <property type="match status" value="1"/>
</dbReference>
<dbReference type="InterPro" id="IPR000014">
    <property type="entry name" value="PAS"/>
</dbReference>
<evidence type="ECO:0000313" key="6">
    <source>
        <dbReference type="EMBL" id="MBD9357256.1"/>
    </source>
</evidence>
<dbReference type="Proteomes" id="UP000652176">
    <property type="component" value="Unassembled WGS sequence"/>
</dbReference>
<reference evidence="6 7" key="1">
    <citation type="submission" date="2020-09" db="EMBL/GenBank/DDBJ databases">
        <title>Methylomonas albis sp. nov. and Methylomonas fluvii sp. nov.: Two cold-adapted methanotrophs from the River Elbe and an amended description of Methylovulum psychrotolerans strain Eb1.</title>
        <authorList>
            <person name="Bussmann I.K."/>
            <person name="Klings K.-W."/>
            <person name="Warnstedt J."/>
            <person name="Hoppert M."/>
            <person name="Saborowski A."/>
            <person name="Horn F."/>
            <person name="Liebner S."/>
        </authorList>
    </citation>
    <scope>NUCLEOTIDE SEQUENCE [LARGE SCALE GENOMIC DNA]</scope>
    <source>
        <strain evidence="6 7">EbA</strain>
    </source>
</reference>
<dbReference type="InterPro" id="IPR035965">
    <property type="entry name" value="PAS-like_dom_sf"/>
</dbReference>
<evidence type="ECO:0000259" key="4">
    <source>
        <dbReference type="PROSITE" id="PS50113"/>
    </source>
</evidence>
<feature type="domain" description="Response regulatory" evidence="2">
    <location>
        <begin position="8"/>
        <end position="125"/>
    </location>
</feature>
<dbReference type="InterPro" id="IPR029787">
    <property type="entry name" value="Nucleotide_cyclase"/>
</dbReference>